<comment type="caution">
    <text evidence="1">The sequence shown here is derived from an EMBL/GenBank/DDBJ whole genome shotgun (WGS) entry which is preliminary data.</text>
</comment>
<gene>
    <name evidence="1" type="ORF">F2P81_021419</name>
</gene>
<name>A0A6A4S5V6_SCOMX</name>
<evidence type="ECO:0000313" key="2">
    <source>
        <dbReference type="Proteomes" id="UP000438429"/>
    </source>
</evidence>
<organism evidence="1 2">
    <name type="scientific">Scophthalmus maximus</name>
    <name type="common">Turbot</name>
    <name type="synonym">Psetta maxima</name>
    <dbReference type="NCBI Taxonomy" id="52904"/>
    <lineage>
        <taxon>Eukaryota</taxon>
        <taxon>Metazoa</taxon>
        <taxon>Chordata</taxon>
        <taxon>Craniata</taxon>
        <taxon>Vertebrata</taxon>
        <taxon>Euteleostomi</taxon>
        <taxon>Actinopterygii</taxon>
        <taxon>Neopterygii</taxon>
        <taxon>Teleostei</taxon>
        <taxon>Neoteleostei</taxon>
        <taxon>Acanthomorphata</taxon>
        <taxon>Carangaria</taxon>
        <taxon>Pleuronectiformes</taxon>
        <taxon>Pleuronectoidei</taxon>
        <taxon>Scophthalmidae</taxon>
        <taxon>Scophthalmus</taxon>
    </lineage>
</organism>
<accession>A0A6A4S5V6</accession>
<protein>
    <submittedName>
        <fullName evidence="1">Uncharacterized protein</fullName>
    </submittedName>
</protein>
<dbReference type="EMBL" id="VEVO01000019">
    <property type="protein sequence ID" value="KAF0026682.1"/>
    <property type="molecule type" value="Genomic_DNA"/>
</dbReference>
<dbReference type="AlphaFoldDB" id="A0A6A4S5V6"/>
<dbReference type="Proteomes" id="UP000438429">
    <property type="component" value="Unassembled WGS sequence"/>
</dbReference>
<proteinExistence type="predicted"/>
<reference evidence="1 2" key="1">
    <citation type="submission" date="2019-06" db="EMBL/GenBank/DDBJ databases">
        <title>Draft genomes of female and male turbot (Scophthalmus maximus).</title>
        <authorList>
            <person name="Xu H."/>
            <person name="Xu X.-W."/>
            <person name="Shao C."/>
            <person name="Chen S."/>
        </authorList>
    </citation>
    <scope>NUCLEOTIDE SEQUENCE [LARGE SCALE GENOMIC DNA]</scope>
    <source>
        <strain evidence="1">Ysfricsl-2016a</strain>
        <tissue evidence="1">Blood</tissue>
    </source>
</reference>
<sequence>MFRCYSTTLLYKRQACERYCILCLSTLIPVCQLTERRHRCFISNVKHTNILLLHQRLETTAERPNVFHNYKKSKFAWRAPLMPVDCDLNAPFAKTQIEIQRQINRWKSDGPSATDVLQDMKHETRATSQHIRN</sequence>
<evidence type="ECO:0000313" key="1">
    <source>
        <dbReference type="EMBL" id="KAF0026682.1"/>
    </source>
</evidence>